<dbReference type="InterPro" id="IPR000477">
    <property type="entry name" value="RT_dom"/>
</dbReference>
<evidence type="ECO:0000259" key="1">
    <source>
        <dbReference type="PROSITE" id="PS50878"/>
    </source>
</evidence>
<dbReference type="Proteomes" id="UP001347796">
    <property type="component" value="Unassembled WGS sequence"/>
</dbReference>
<comment type="caution">
    <text evidence="2">The sequence shown here is derived from an EMBL/GenBank/DDBJ whole genome shotgun (WGS) entry which is preliminary data.</text>
</comment>
<feature type="domain" description="Reverse transcriptase" evidence="1">
    <location>
        <begin position="1"/>
        <end position="206"/>
    </location>
</feature>
<keyword evidence="3" id="KW-1185">Reference proteome</keyword>
<dbReference type="SUPFAM" id="SSF56672">
    <property type="entry name" value="DNA/RNA polymerases"/>
    <property type="match status" value="1"/>
</dbReference>
<protein>
    <recommendedName>
        <fullName evidence="1">Reverse transcriptase domain-containing protein</fullName>
    </recommendedName>
</protein>
<sequence>MSDEQVLITEEQAGFRHGYSTIDNIFALSSMIQKYLSKKGGKFYCFYVDFSKAYDRVQREKLMYQLINNNIHGRMIVILRSIYRSVQARIRCESQLSDTFTCSAGLRQGCVLSPWLFAIYINELALSMKLSDGTGIFIGQNIEDVLMLLFADDLCLVADTIMELQKRITILETYCDAYDMSVNLEKSKIFVFKNGGHLSKTEKWER</sequence>
<dbReference type="PANTHER" id="PTHR47027">
    <property type="entry name" value="REVERSE TRANSCRIPTASE DOMAIN-CONTAINING PROTEIN"/>
    <property type="match status" value="1"/>
</dbReference>
<dbReference type="AlphaFoldDB" id="A0AAN8PSV3"/>
<dbReference type="InterPro" id="IPR043128">
    <property type="entry name" value="Rev_trsase/Diguanyl_cyclase"/>
</dbReference>
<dbReference type="Gene3D" id="3.30.70.270">
    <property type="match status" value="1"/>
</dbReference>
<dbReference type="Pfam" id="PF00078">
    <property type="entry name" value="RVT_1"/>
    <property type="match status" value="1"/>
</dbReference>
<proteinExistence type="predicted"/>
<dbReference type="PANTHER" id="PTHR47027:SF20">
    <property type="entry name" value="REVERSE TRANSCRIPTASE-LIKE PROTEIN WITH RNA-DIRECTED DNA POLYMERASE DOMAIN"/>
    <property type="match status" value="1"/>
</dbReference>
<evidence type="ECO:0000313" key="2">
    <source>
        <dbReference type="EMBL" id="KAK6182054.1"/>
    </source>
</evidence>
<name>A0AAN8PSV3_PATCE</name>
<accession>A0AAN8PSV3</accession>
<reference evidence="2 3" key="1">
    <citation type="submission" date="2024-01" db="EMBL/GenBank/DDBJ databases">
        <title>The genome of the rayed Mediterranean limpet Patella caerulea (Linnaeus, 1758).</title>
        <authorList>
            <person name="Anh-Thu Weber A."/>
            <person name="Halstead-Nussloch G."/>
        </authorList>
    </citation>
    <scope>NUCLEOTIDE SEQUENCE [LARGE SCALE GENOMIC DNA]</scope>
    <source>
        <strain evidence="2">AATW-2023a</strain>
        <tissue evidence="2">Whole specimen</tissue>
    </source>
</reference>
<dbReference type="EMBL" id="JAZGQO010000007">
    <property type="protein sequence ID" value="KAK6182054.1"/>
    <property type="molecule type" value="Genomic_DNA"/>
</dbReference>
<organism evidence="2 3">
    <name type="scientific">Patella caerulea</name>
    <name type="common">Rayed Mediterranean limpet</name>
    <dbReference type="NCBI Taxonomy" id="87958"/>
    <lineage>
        <taxon>Eukaryota</taxon>
        <taxon>Metazoa</taxon>
        <taxon>Spiralia</taxon>
        <taxon>Lophotrochozoa</taxon>
        <taxon>Mollusca</taxon>
        <taxon>Gastropoda</taxon>
        <taxon>Patellogastropoda</taxon>
        <taxon>Patelloidea</taxon>
        <taxon>Patellidae</taxon>
        <taxon>Patella</taxon>
    </lineage>
</organism>
<dbReference type="PROSITE" id="PS50878">
    <property type="entry name" value="RT_POL"/>
    <property type="match status" value="1"/>
</dbReference>
<dbReference type="InterPro" id="IPR043502">
    <property type="entry name" value="DNA/RNA_pol_sf"/>
</dbReference>
<evidence type="ECO:0000313" key="3">
    <source>
        <dbReference type="Proteomes" id="UP001347796"/>
    </source>
</evidence>
<gene>
    <name evidence="2" type="ORF">SNE40_009820</name>
</gene>
<dbReference type="CDD" id="cd01650">
    <property type="entry name" value="RT_nLTR_like"/>
    <property type="match status" value="1"/>
</dbReference>